<dbReference type="Gene3D" id="3.40.1550.20">
    <property type="entry name" value="Transcriptional regulator MraZ domain"/>
    <property type="match status" value="1"/>
</dbReference>
<dbReference type="OrthoDB" id="9807753at2"/>
<feature type="domain" description="SpoVT-AbrB" evidence="8">
    <location>
        <begin position="7"/>
        <end position="54"/>
    </location>
</feature>
<proteinExistence type="inferred from homology"/>
<evidence type="ECO:0000256" key="4">
    <source>
        <dbReference type="ARBA" id="ARBA00023015"/>
    </source>
</evidence>
<keyword evidence="6 7" id="KW-0804">Transcription</keyword>
<evidence type="ECO:0000256" key="1">
    <source>
        <dbReference type="ARBA" id="ARBA00013860"/>
    </source>
</evidence>
<dbReference type="PANTHER" id="PTHR34701:SF1">
    <property type="entry name" value="TRANSCRIPTIONAL REGULATOR MRAZ"/>
    <property type="match status" value="1"/>
</dbReference>
<keyword evidence="4 7" id="KW-0805">Transcription regulation</keyword>
<evidence type="ECO:0000313" key="10">
    <source>
        <dbReference type="Proteomes" id="UP000245125"/>
    </source>
</evidence>
<organism evidence="9 10">
    <name type="scientific">Candidatus Sulfobium mesophilum</name>
    <dbReference type="NCBI Taxonomy" id="2016548"/>
    <lineage>
        <taxon>Bacteria</taxon>
        <taxon>Pseudomonadati</taxon>
        <taxon>Nitrospirota</taxon>
        <taxon>Nitrospiria</taxon>
        <taxon>Nitrospirales</taxon>
        <taxon>Nitrospiraceae</taxon>
        <taxon>Candidatus Sulfobium</taxon>
    </lineage>
</organism>
<evidence type="ECO:0000256" key="5">
    <source>
        <dbReference type="ARBA" id="ARBA00023125"/>
    </source>
</evidence>
<dbReference type="InterPro" id="IPR038619">
    <property type="entry name" value="MraZ_sf"/>
</dbReference>
<sequence>MPAFSGKYYYTLDPKGRLIIPAPFREIISSNYNPKLYVVNDIFDNCLHIYPQEEWSKLEEKVRTLPKMDEDVKLFIRKVIGSAQEVEIDKQGRILVSAAQRVDAGLNSEIVIVGQLDKIDLWDRKEWDAVNDLSKIDKKATAEKLAAYGL</sequence>
<comment type="similarity">
    <text evidence="7">Belongs to the MraZ family.</text>
</comment>
<evidence type="ECO:0000313" key="9">
    <source>
        <dbReference type="EMBL" id="SPQ01515.1"/>
    </source>
</evidence>
<name>A0A2U3QJH4_9BACT</name>
<keyword evidence="5 7" id="KW-0238">DNA-binding</keyword>
<keyword evidence="10" id="KW-1185">Reference proteome</keyword>
<evidence type="ECO:0000256" key="6">
    <source>
        <dbReference type="ARBA" id="ARBA00023163"/>
    </source>
</evidence>
<dbReference type="PANTHER" id="PTHR34701">
    <property type="entry name" value="TRANSCRIPTIONAL REGULATOR MRAZ"/>
    <property type="match status" value="1"/>
</dbReference>
<evidence type="ECO:0000256" key="2">
    <source>
        <dbReference type="ARBA" id="ARBA00022490"/>
    </source>
</evidence>
<feature type="domain" description="SpoVT-AbrB" evidence="8">
    <location>
        <begin position="83"/>
        <end position="126"/>
    </location>
</feature>
<comment type="subcellular location">
    <subcellularLocation>
        <location evidence="7">Cytoplasm</location>
        <location evidence="7">Nucleoid</location>
    </subcellularLocation>
</comment>
<dbReference type="GO" id="GO:0000976">
    <property type="term" value="F:transcription cis-regulatory region binding"/>
    <property type="evidence" value="ECO:0007669"/>
    <property type="project" value="TreeGrafter"/>
</dbReference>
<dbReference type="InterPro" id="IPR037914">
    <property type="entry name" value="SpoVT-AbrB_sf"/>
</dbReference>
<comment type="subunit">
    <text evidence="7">Forms oligomers.</text>
</comment>
<dbReference type="NCBIfam" id="TIGR00242">
    <property type="entry name" value="division/cell wall cluster transcriptional repressor MraZ"/>
    <property type="match status" value="1"/>
</dbReference>
<dbReference type="SUPFAM" id="SSF89447">
    <property type="entry name" value="AbrB/MazE/MraZ-like"/>
    <property type="match status" value="1"/>
</dbReference>
<dbReference type="InterPro" id="IPR035644">
    <property type="entry name" value="MraZ_C"/>
</dbReference>
<dbReference type="HAMAP" id="MF_01008">
    <property type="entry name" value="MraZ"/>
    <property type="match status" value="1"/>
</dbReference>
<dbReference type="GO" id="GO:0009295">
    <property type="term" value="C:nucleoid"/>
    <property type="evidence" value="ECO:0007669"/>
    <property type="project" value="UniProtKB-SubCell"/>
</dbReference>
<dbReference type="PROSITE" id="PS51740">
    <property type="entry name" value="SPOVT_ABRB"/>
    <property type="match status" value="2"/>
</dbReference>
<dbReference type="Pfam" id="PF02381">
    <property type="entry name" value="MraZ"/>
    <property type="match status" value="2"/>
</dbReference>
<dbReference type="InterPro" id="IPR003444">
    <property type="entry name" value="MraZ"/>
</dbReference>
<dbReference type="GO" id="GO:2000143">
    <property type="term" value="P:negative regulation of DNA-templated transcription initiation"/>
    <property type="evidence" value="ECO:0007669"/>
    <property type="project" value="TreeGrafter"/>
</dbReference>
<dbReference type="EMBL" id="OUUY01000107">
    <property type="protein sequence ID" value="SPQ01515.1"/>
    <property type="molecule type" value="Genomic_DNA"/>
</dbReference>
<dbReference type="CDD" id="cd16320">
    <property type="entry name" value="MraZ_N"/>
    <property type="match status" value="1"/>
</dbReference>
<keyword evidence="2 7" id="KW-0963">Cytoplasm</keyword>
<evidence type="ECO:0000256" key="3">
    <source>
        <dbReference type="ARBA" id="ARBA00022737"/>
    </source>
</evidence>
<dbReference type="GO" id="GO:0005737">
    <property type="term" value="C:cytoplasm"/>
    <property type="evidence" value="ECO:0007669"/>
    <property type="project" value="UniProtKB-UniRule"/>
</dbReference>
<protein>
    <recommendedName>
        <fullName evidence="1 7">Transcriptional regulator MraZ</fullName>
    </recommendedName>
</protein>
<evidence type="ECO:0000256" key="7">
    <source>
        <dbReference type="HAMAP-Rule" id="MF_01008"/>
    </source>
</evidence>
<dbReference type="CDD" id="cd16321">
    <property type="entry name" value="MraZ_C"/>
    <property type="match status" value="1"/>
</dbReference>
<dbReference type="InterPro" id="IPR007159">
    <property type="entry name" value="SpoVT-AbrB_dom"/>
</dbReference>
<evidence type="ECO:0000259" key="8">
    <source>
        <dbReference type="PROSITE" id="PS51740"/>
    </source>
</evidence>
<dbReference type="InterPro" id="IPR035642">
    <property type="entry name" value="MraZ_N"/>
</dbReference>
<dbReference type="AlphaFoldDB" id="A0A2U3QJH4"/>
<dbReference type="GO" id="GO:0003700">
    <property type="term" value="F:DNA-binding transcription factor activity"/>
    <property type="evidence" value="ECO:0007669"/>
    <property type="project" value="UniProtKB-UniRule"/>
</dbReference>
<keyword evidence="3" id="KW-0677">Repeat</keyword>
<accession>A0A2U3QJH4</accession>
<gene>
    <name evidence="7 9" type="primary">mraZ</name>
    <name evidence="9" type="ORF">NBG4_590008</name>
</gene>
<dbReference type="Proteomes" id="UP000245125">
    <property type="component" value="Unassembled WGS sequence"/>
</dbReference>
<reference evidence="10" key="1">
    <citation type="submission" date="2018-03" db="EMBL/GenBank/DDBJ databases">
        <authorList>
            <person name="Zecchin S."/>
        </authorList>
    </citation>
    <scope>NUCLEOTIDE SEQUENCE [LARGE SCALE GENOMIC DNA]</scope>
</reference>
<dbReference type="InterPro" id="IPR020603">
    <property type="entry name" value="MraZ_dom"/>
</dbReference>